<feature type="chain" id="PRO_5012625487" evidence="1">
    <location>
        <begin position="29"/>
        <end position="180"/>
    </location>
</feature>
<dbReference type="AlphaFoldDB" id="A0A246RIK8"/>
<dbReference type="OrthoDB" id="290927at2"/>
<dbReference type="GO" id="GO:0050482">
    <property type="term" value="P:arachidonate secretion"/>
    <property type="evidence" value="ECO:0007669"/>
    <property type="project" value="InterPro"/>
</dbReference>
<keyword evidence="1" id="KW-0732">Signal</keyword>
<name>A0A246RIK8_9ACTN</name>
<sequence>MSRRLATALAAGTFALLSVLGVGSPASAAVSTSQKLSVLSSWTQTSASSYNAWNAGRLNQAAWAAYGFDWSTDYCSSSPDNPLGFTFNLACYRHDFGYRNHKAMGIFSANKARLDSAFYEDLKRVCATYNSVVRPACTSLAWTYYQAVSIFGSVAAVSQADLDRAARMKADAERAAARRG</sequence>
<dbReference type="SUPFAM" id="SSF48619">
    <property type="entry name" value="Phospholipase A2, PLA2"/>
    <property type="match status" value="1"/>
</dbReference>
<feature type="signal peptide" evidence="1">
    <location>
        <begin position="1"/>
        <end position="28"/>
    </location>
</feature>
<dbReference type="Gene3D" id="1.20.90.10">
    <property type="entry name" value="Phospholipase A2 domain"/>
    <property type="match status" value="1"/>
</dbReference>
<proteinExistence type="predicted"/>
<evidence type="ECO:0000313" key="2">
    <source>
        <dbReference type="EMBL" id="OWV03191.1"/>
    </source>
</evidence>
<dbReference type="InterPro" id="IPR036444">
    <property type="entry name" value="PLipase_A2_dom_sf"/>
</dbReference>
<evidence type="ECO:0000313" key="3">
    <source>
        <dbReference type="Proteomes" id="UP000197174"/>
    </source>
</evidence>
<evidence type="ECO:0000256" key="1">
    <source>
        <dbReference type="SAM" id="SignalP"/>
    </source>
</evidence>
<accession>A0A246RIK8</accession>
<dbReference type="GO" id="GO:0004623">
    <property type="term" value="F:phospholipase A2 activity"/>
    <property type="evidence" value="ECO:0007669"/>
    <property type="project" value="InterPro"/>
</dbReference>
<gene>
    <name evidence="2" type="ORF">B5D80_23670</name>
</gene>
<protein>
    <submittedName>
        <fullName evidence="2">Phospholipase</fullName>
    </submittedName>
</protein>
<dbReference type="RefSeq" id="WP_088646132.1">
    <property type="nucleotide sequence ID" value="NZ_JBFAMK010000007.1"/>
</dbReference>
<reference evidence="2 3" key="1">
    <citation type="submission" date="2017-03" db="EMBL/GenBank/DDBJ databases">
        <title>Whole genome sequence of Micromonospora wenchangensis, isolated from mangrove soil.</title>
        <authorList>
            <person name="Yang H."/>
        </authorList>
    </citation>
    <scope>NUCLEOTIDE SEQUENCE [LARGE SCALE GENOMIC DNA]</scope>
    <source>
        <strain evidence="2 3">CCTCC AA 2012002</strain>
    </source>
</reference>
<dbReference type="InterPro" id="IPR015141">
    <property type="entry name" value="PLipase_A2_prok/fun"/>
</dbReference>
<dbReference type="Proteomes" id="UP000197174">
    <property type="component" value="Unassembled WGS sequence"/>
</dbReference>
<dbReference type="GO" id="GO:0006644">
    <property type="term" value="P:phospholipid metabolic process"/>
    <property type="evidence" value="ECO:0007669"/>
    <property type="project" value="InterPro"/>
</dbReference>
<keyword evidence="3" id="KW-1185">Reference proteome</keyword>
<organism evidence="2 3">
    <name type="scientific">Micromonospora wenchangensis</name>
    <dbReference type="NCBI Taxonomy" id="1185415"/>
    <lineage>
        <taxon>Bacteria</taxon>
        <taxon>Bacillati</taxon>
        <taxon>Actinomycetota</taxon>
        <taxon>Actinomycetes</taxon>
        <taxon>Micromonosporales</taxon>
        <taxon>Micromonosporaceae</taxon>
        <taxon>Micromonospora</taxon>
    </lineage>
</organism>
<comment type="caution">
    <text evidence="2">The sequence shown here is derived from an EMBL/GenBank/DDBJ whole genome shotgun (WGS) entry which is preliminary data.</text>
</comment>
<dbReference type="Pfam" id="PF09056">
    <property type="entry name" value="Phospholip_A2_3"/>
    <property type="match status" value="1"/>
</dbReference>
<dbReference type="EMBL" id="MZMV01000046">
    <property type="protein sequence ID" value="OWV03191.1"/>
    <property type="molecule type" value="Genomic_DNA"/>
</dbReference>